<dbReference type="Pfam" id="PF03479">
    <property type="entry name" value="PCC"/>
    <property type="match status" value="1"/>
</dbReference>
<dbReference type="PANTHER" id="PTHR34988:SF1">
    <property type="entry name" value="DNA-BINDING PROTEIN"/>
    <property type="match status" value="1"/>
</dbReference>
<proteinExistence type="predicted"/>
<dbReference type="Gene3D" id="3.30.1330.80">
    <property type="entry name" value="Hypothetical protein, similar to alpha- acetolactate decarboxylase, domain 2"/>
    <property type="match status" value="1"/>
</dbReference>
<reference evidence="3" key="1">
    <citation type="submission" date="2023-07" db="EMBL/GenBank/DDBJ databases">
        <authorList>
            <person name="Kim M.K."/>
        </authorList>
    </citation>
    <scope>NUCLEOTIDE SEQUENCE</scope>
    <source>
        <strain evidence="3">ASUV-10-1</strain>
    </source>
</reference>
<evidence type="ECO:0000313" key="4">
    <source>
        <dbReference type="Proteomes" id="UP001176429"/>
    </source>
</evidence>
<dbReference type="InterPro" id="IPR005175">
    <property type="entry name" value="PPC_dom"/>
</dbReference>
<organism evidence="3 4">
    <name type="scientific">Hymenobacter aranciens</name>
    <dbReference type="NCBI Taxonomy" id="3063996"/>
    <lineage>
        <taxon>Bacteria</taxon>
        <taxon>Pseudomonadati</taxon>
        <taxon>Bacteroidota</taxon>
        <taxon>Cytophagia</taxon>
        <taxon>Cytophagales</taxon>
        <taxon>Hymenobacteraceae</taxon>
        <taxon>Hymenobacter</taxon>
    </lineage>
</organism>
<dbReference type="PANTHER" id="PTHR34988">
    <property type="entry name" value="PROTEIN, PUTATIVE-RELATED"/>
    <property type="match status" value="1"/>
</dbReference>
<dbReference type="Proteomes" id="UP001176429">
    <property type="component" value="Unassembled WGS sequence"/>
</dbReference>
<keyword evidence="4" id="KW-1185">Reference proteome</keyword>
<gene>
    <name evidence="3" type="ORF">Q5H93_06910</name>
</gene>
<comment type="caution">
    <text evidence="3">The sequence shown here is derived from an EMBL/GenBank/DDBJ whole genome shotgun (WGS) entry which is preliminary data.</text>
</comment>
<keyword evidence="3" id="KW-0238">DNA-binding</keyword>
<dbReference type="CDD" id="cd11378">
    <property type="entry name" value="DUF296"/>
    <property type="match status" value="1"/>
</dbReference>
<keyword evidence="1" id="KW-0732">Signal</keyword>
<feature type="signal peptide" evidence="1">
    <location>
        <begin position="1"/>
        <end position="22"/>
    </location>
</feature>
<name>A0ABT9B859_9BACT</name>
<dbReference type="PROSITE" id="PS51742">
    <property type="entry name" value="PPC"/>
    <property type="match status" value="1"/>
</dbReference>
<sequence>MSQLLSLLTTAALLGTAVSAVAQPTATAPAKYIRTPTGYLLVLRPGDNVLRELEELTVKEKIPGASLTGLGFGHPTFGFWNAQTKTYAPQAFRDMEMASLTGSIAWKDGKPALHLHGVAAGQDFAAHGGHLLALEVGTGSVEITVTLHDQRLTRETDAQTGANVLTLPR</sequence>
<dbReference type="EMBL" id="JAUQSY010000004">
    <property type="protein sequence ID" value="MDO7874456.1"/>
    <property type="molecule type" value="Genomic_DNA"/>
</dbReference>
<evidence type="ECO:0000259" key="2">
    <source>
        <dbReference type="PROSITE" id="PS51742"/>
    </source>
</evidence>
<feature type="chain" id="PRO_5046942482" evidence="1">
    <location>
        <begin position="23"/>
        <end position="169"/>
    </location>
</feature>
<protein>
    <submittedName>
        <fullName evidence="3">DNA-binding protein</fullName>
    </submittedName>
</protein>
<accession>A0ABT9B859</accession>
<dbReference type="GO" id="GO:0003677">
    <property type="term" value="F:DNA binding"/>
    <property type="evidence" value="ECO:0007669"/>
    <property type="project" value="UniProtKB-KW"/>
</dbReference>
<evidence type="ECO:0000256" key="1">
    <source>
        <dbReference type="SAM" id="SignalP"/>
    </source>
</evidence>
<feature type="domain" description="PPC" evidence="2">
    <location>
        <begin position="33"/>
        <end position="168"/>
    </location>
</feature>
<dbReference type="RefSeq" id="WP_305005772.1">
    <property type="nucleotide sequence ID" value="NZ_JAUQSY010000004.1"/>
</dbReference>
<dbReference type="SUPFAM" id="SSF117856">
    <property type="entry name" value="AF0104/ALDC/Ptd012-like"/>
    <property type="match status" value="1"/>
</dbReference>
<evidence type="ECO:0000313" key="3">
    <source>
        <dbReference type="EMBL" id="MDO7874456.1"/>
    </source>
</evidence>